<evidence type="ECO:0000256" key="5">
    <source>
        <dbReference type="ARBA" id="ARBA00022723"/>
    </source>
</evidence>
<protein>
    <recommendedName>
        <fullName evidence="22">Aminopeptidase</fullName>
    </recommendedName>
</protein>
<dbReference type="EMBL" id="NIVC01000037">
    <property type="protein sequence ID" value="PAA92893.1"/>
    <property type="molecule type" value="Genomic_DNA"/>
</dbReference>
<dbReference type="Gene3D" id="2.60.40.1730">
    <property type="entry name" value="tricorn interacting facor f3 domain"/>
    <property type="match status" value="1"/>
</dbReference>
<dbReference type="InterPro" id="IPR050344">
    <property type="entry name" value="Peptidase_M1_aminopeptidases"/>
</dbReference>
<keyword evidence="21" id="KW-1185">Reference proteome</keyword>
<feature type="binding site" evidence="13">
    <location>
        <position position="431"/>
    </location>
    <ligand>
        <name>Zn(2+)</name>
        <dbReference type="ChEBI" id="CHEBI:29105"/>
        <note>catalytic</note>
    </ligand>
</feature>
<dbReference type="PANTHER" id="PTHR11533:SF299">
    <property type="entry name" value="AMINOPEPTIDASE"/>
    <property type="match status" value="1"/>
</dbReference>
<evidence type="ECO:0000259" key="17">
    <source>
        <dbReference type="Pfam" id="PF01433"/>
    </source>
</evidence>
<dbReference type="FunFam" id="1.10.390.10:FF:000016">
    <property type="entry name" value="Glutamyl aminopeptidase"/>
    <property type="match status" value="1"/>
</dbReference>
<dbReference type="InterPro" id="IPR045357">
    <property type="entry name" value="Aminopeptidase_N-like_N"/>
</dbReference>
<evidence type="ECO:0000256" key="8">
    <source>
        <dbReference type="ARBA" id="ARBA00022989"/>
    </source>
</evidence>
<evidence type="ECO:0000256" key="14">
    <source>
        <dbReference type="PIRSR" id="PIRSR634016-4"/>
    </source>
</evidence>
<dbReference type="STRING" id="282301.A0A267H3N2"/>
<feature type="compositionally biased region" description="Low complexity" evidence="15">
    <location>
        <begin position="24"/>
        <end position="39"/>
    </location>
</feature>
<evidence type="ECO:0000256" key="2">
    <source>
        <dbReference type="ARBA" id="ARBA00010136"/>
    </source>
</evidence>
<feature type="region of interest" description="Disordered" evidence="15">
    <location>
        <begin position="1"/>
        <end position="39"/>
    </location>
</feature>
<dbReference type="PANTHER" id="PTHR11533">
    <property type="entry name" value="PROTEASE M1 ZINC METALLOPROTEASE"/>
    <property type="match status" value="1"/>
</dbReference>
<dbReference type="SUPFAM" id="SSF63737">
    <property type="entry name" value="Leukotriene A4 hydrolase N-terminal domain"/>
    <property type="match status" value="1"/>
</dbReference>
<dbReference type="Gene3D" id="1.25.50.20">
    <property type="match status" value="1"/>
</dbReference>
<evidence type="ECO:0000256" key="9">
    <source>
        <dbReference type="ARBA" id="ARBA00023049"/>
    </source>
</evidence>
<evidence type="ECO:0000313" key="21">
    <source>
        <dbReference type="Proteomes" id="UP000215902"/>
    </source>
</evidence>
<evidence type="ECO:0000256" key="3">
    <source>
        <dbReference type="ARBA" id="ARBA00022670"/>
    </source>
</evidence>
<dbReference type="CDD" id="cd09601">
    <property type="entry name" value="M1_APN-Q_like"/>
    <property type="match status" value="1"/>
</dbReference>
<keyword evidence="9" id="KW-0482">Metalloprotease</keyword>
<keyword evidence="6" id="KW-0378">Hydrolase</keyword>
<dbReference type="InterPro" id="IPR024571">
    <property type="entry name" value="ERAP1-like_C_dom"/>
</dbReference>
<evidence type="ECO:0000256" key="10">
    <source>
        <dbReference type="ARBA" id="ARBA00023136"/>
    </source>
</evidence>
<evidence type="ECO:0000256" key="4">
    <source>
        <dbReference type="ARBA" id="ARBA00022692"/>
    </source>
</evidence>
<feature type="transmembrane region" description="Helical" evidence="16">
    <location>
        <begin position="46"/>
        <end position="69"/>
    </location>
</feature>
<dbReference type="AlphaFoldDB" id="A0A267H3N2"/>
<comment type="caution">
    <text evidence="20">The sequence shown here is derived from an EMBL/GenBank/DDBJ whole genome shotgun (WGS) entry which is preliminary data.</text>
</comment>
<proteinExistence type="inferred from homology"/>
<comment type="subcellular location">
    <subcellularLocation>
        <location evidence="1">Membrane</location>
        <topology evidence="1">Single-pass membrane protein</topology>
    </subcellularLocation>
</comment>
<dbReference type="OrthoDB" id="10031169at2759"/>
<dbReference type="GO" id="GO:0005615">
    <property type="term" value="C:extracellular space"/>
    <property type="evidence" value="ECO:0007669"/>
    <property type="project" value="TreeGrafter"/>
</dbReference>
<evidence type="ECO:0008006" key="22">
    <source>
        <dbReference type="Google" id="ProtNLM"/>
    </source>
</evidence>
<dbReference type="GO" id="GO:0016020">
    <property type="term" value="C:membrane"/>
    <property type="evidence" value="ECO:0007669"/>
    <property type="project" value="UniProtKB-SubCell"/>
</dbReference>
<dbReference type="PRINTS" id="PR00756">
    <property type="entry name" value="ALADIPTASE"/>
</dbReference>
<dbReference type="GO" id="GO:0005737">
    <property type="term" value="C:cytoplasm"/>
    <property type="evidence" value="ECO:0007669"/>
    <property type="project" value="TreeGrafter"/>
</dbReference>
<evidence type="ECO:0000313" key="20">
    <source>
        <dbReference type="EMBL" id="PAA92893.1"/>
    </source>
</evidence>
<feature type="domain" description="Aminopeptidase N-like N-terminal" evidence="19">
    <location>
        <begin position="118"/>
        <end position="315"/>
    </location>
</feature>
<dbReference type="SUPFAM" id="SSF55486">
    <property type="entry name" value="Metalloproteases ('zincins'), catalytic domain"/>
    <property type="match status" value="1"/>
</dbReference>
<keyword evidence="10 16" id="KW-0472">Membrane</keyword>
<dbReference type="GO" id="GO:0008270">
    <property type="term" value="F:zinc ion binding"/>
    <property type="evidence" value="ECO:0007669"/>
    <property type="project" value="InterPro"/>
</dbReference>
<evidence type="ECO:0000256" key="15">
    <source>
        <dbReference type="SAM" id="MobiDB-lite"/>
    </source>
</evidence>
<dbReference type="GO" id="GO:0006508">
    <property type="term" value="P:proteolysis"/>
    <property type="evidence" value="ECO:0007669"/>
    <property type="project" value="UniProtKB-KW"/>
</dbReference>
<feature type="active site" description="Proton acceptor" evidence="12">
    <location>
        <position position="428"/>
    </location>
</feature>
<keyword evidence="11" id="KW-0325">Glycoprotein</keyword>
<dbReference type="InterPro" id="IPR042097">
    <property type="entry name" value="Aminopeptidase_N-like_N_sf"/>
</dbReference>
<evidence type="ECO:0000256" key="16">
    <source>
        <dbReference type="SAM" id="Phobius"/>
    </source>
</evidence>
<evidence type="ECO:0000256" key="6">
    <source>
        <dbReference type="ARBA" id="ARBA00022801"/>
    </source>
</evidence>
<dbReference type="Pfam" id="PF11838">
    <property type="entry name" value="ERAP1_C"/>
    <property type="match status" value="1"/>
</dbReference>
<dbReference type="InterPro" id="IPR001930">
    <property type="entry name" value="Peptidase_M1"/>
</dbReference>
<dbReference type="InterPro" id="IPR014782">
    <property type="entry name" value="Peptidase_M1_dom"/>
</dbReference>
<accession>A0A267H3N2</accession>
<keyword evidence="7 13" id="KW-0862">Zinc</keyword>
<evidence type="ECO:0000259" key="19">
    <source>
        <dbReference type="Pfam" id="PF17900"/>
    </source>
</evidence>
<dbReference type="InterPro" id="IPR034016">
    <property type="entry name" value="M1_APN-typ"/>
</dbReference>
<evidence type="ECO:0000256" key="7">
    <source>
        <dbReference type="ARBA" id="ARBA00022833"/>
    </source>
</evidence>
<dbReference type="GO" id="GO:0070006">
    <property type="term" value="F:metalloaminopeptidase activity"/>
    <property type="evidence" value="ECO:0007669"/>
    <property type="project" value="TreeGrafter"/>
</dbReference>
<dbReference type="Gene3D" id="1.10.390.10">
    <property type="entry name" value="Neutral Protease Domain 2"/>
    <property type="match status" value="1"/>
</dbReference>
<dbReference type="GO" id="GO:0043171">
    <property type="term" value="P:peptide catabolic process"/>
    <property type="evidence" value="ECO:0007669"/>
    <property type="project" value="TreeGrafter"/>
</dbReference>
<keyword evidence="3" id="KW-0645">Protease</keyword>
<feature type="binding site" evidence="13">
    <location>
        <position position="450"/>
    </location>
    <ligand>
        <name>Zn(2+)</name>
        <dbReference type="ChEBI" id="CHEBI:29105"/>
        <note>catalytic</note>
    </ligand>
</feature>
<feature type="domain" description="Peptidase M1 membrane alanine aminopeptidase" evidence="17">
    <location>
        <begin position="355"/>
        <end position="587"/>
    </location>
</feature>
<dbReference type="Proteomes" id="UP000215902">
    <property type="component" value="Unassembled WGS sequence"/>
</dbReference>
<evidence type="ECO:0000256" key="12">
    <source>
        <dbReference type="PIRSR" id="PIRSR634016-1"/>
    </source>
</evidence>
<dbReference type="Pfam" id="PF17900">
    <property type="entry name" value="Peptidase_M1_N"/>
    <property type="match status" value="1"/>
</dbReference>
<dbReference type="Gene3D" id="2.60.40.1910">
    <property type="match status" value="1"/>
</dbReference>
<name>A0A267H3N2_9PLAT</name>
<reference evidence="20 21" key="1">
    <citation type="submission" date="2017-06" db="EMBL/GenBank/DDBJ databases">
        <title>A platform for efficient transgenesis in Macrostomum lignano, a flatworm model organism for stem cell research.</title>
        <authorList>
            <person name="Berezikov E."/>
        </authorList>
    </citation>
    <scope>NUCLEOTIDE SEQUENCE [LARGE SCALE GENOMIC DNA]</scope>
    <source>
        <strain evidence="20">DV1</strain>
        <tissue evidence="20">Whole organism</tissue>
    </source>
</reference>
<dbReference type="GO" id="GO:0042277">
    <property type="term" value="F:peptide binding"/>
    <property type="evidence" value="ECO:0007669"/>
    <property type="project" value="TreeGrafter"/>
</dbReference>
<evidence type="ECO:0000256" key="1">
    <source>
        <dbReference type="ARBA" id="ARBA00004167"/>
    </source>
</evidence>
<evidence type="ECO:0000256" key="13">
    <source>
        <dbReference type="PIRSR" id="PIRSR634016-3"/>
    </source>
</evidence>
<dbReference type="InterPro" id="IPR027268">
    <property type="entry name" value="Peptidase_M4/M1_CTD_sf"/>
</dbReference>
<evidence type="ECO:0000256" key="11">
    <source>
        <dbReference type="ARBA" id="ARBA00023180"/>
    </source>
</evidence>
<comment type="cofactor">
    <cofactor evidence="13">
        <name>Zn(2+)</name>
        <dbReference type="ChEBI" id="CHEBI:29105"/>
    </cofactor>
    <text evidence="13">Binds 1 zinc ion per subunit.</text>
</comment>
<feature type="domain" description="ERAP1-like C-terminal" evidence="18">
    <location>
        <begin position="669"/>
        <end position="983"/>
    </location>
</feature>
<organism evidence="20 21">
    <name type="scientific">Macrostomum lignano</name>
    <dbReference type="NCBI Taxonomy" id="282301"/>
    <lineage>
        <taxon>Eukaryota</taxon>
        <taxon>Metazoa</taxon>
        <taxon>Spiralia</taxon>
        <taxon>Lophotrochozoa</taxon>
        <taxon>Platyhelminthes</taxon>
        <taxon>Rhabditophora</taxon>
        <taxon>Macrostomorpha</taxon>
        <taxon>Macrostomida</taxon>
        <taxon>Macrostomidae</taxon>
        <taxon>Macrostomum</taxon>
    </lineage>
</organism>
<feature type="binding site" evidence="13">
    <location>
        <position position="427"/>
    </location>
    <ligand>
        <name>Zn(2+)</name>
        <dbReference type="ChEBI" id="CHEBI:29105"/>
        <note>catalytic</note>
    </ligand>
</feature>
<feature type="site" description="Transition state stabilizer" evidence="14">
    <location>
        <position position="514"/>
    </location>
</feature>
<evidence type="ECO:0000259" key="18">
    <source>
        <dbReference type="Pfam" id="PF11838"/>
    </source>
</evidence>
<sequence>MENVEEVQILPLKSASDGCENHVSSSADKPQQQQSSQAKPSSSKRLLALACLLLLIAVITIVILLGLLASRSCDNGASESDGLQSRRSPKSLTRAVYLDESGKACQHQDIRLPKSLLPISYQLLVRPVLPSQGQKTSVNFGRVKMMLNCSRPTDAIIFHVGAGIRISDLTVTAAQRLDEVSRQRCPSLDLLYIRVSRQCTTGELLNVSLSFEREIEGDKLDGFYMAKYKDKNRALRYMASTHMEPVSARKAFPCFDEPEMKATFDLEVIRDWRYKSLFNMPLARTVPDTRCSHLTNQSGCHRDIFQTSVVMSTYLVAYAVLPMDYVSLQKVVKTSRGSIQVGIWAPSSSQNQLDFAMSVTEKVLPYFEDLFNLSYPLPKLDMIGVPQFAAGAMENWGLIIYRFSTLLYDPNYTTTIDKQTIAEVISHEIAHQWFGNIVTMKWWDELWLNEAFAVFTQYIGVDAFKPGWSMMDRCYVEFVASALQTDSLLHSHPIIVPGLSDPNEIESMFDDISYFKGSALIRMLDAVIGRRTLKRGLIIYLNRFPCRNAASSDLFAAFSEAYMLENGDSGPHANSPVRNLTRVMDTWTTQVNYPLVTVRIRGNKLHFRQERFLLVPNATSIWKSNQTSRFGFRWIVPIRYVTDQISEPRWVWMDLEEEKTIELDHQPKFVKINFNQTGLYRCSYEQSNWRELIRLSTEGYFDSTDVAGLLNDAFTLAYINRLNISVPIELFETLQDDHLSSATPWSIAMHKISEIGPMIAGDQQAMTDLSKFIVKILNRPLRNILSKKEAELTHMERIKRQTLNQIAVMVDEPLVTNKLFKMYQQWRANTSFPLPPDEIELIYEIGVYKGNTSDWQFFKNRLNEIESYSEAKHVCSALAMSSDVDTNYRLIQSLLNLNSQEAFSIAAKLCRRSGLRELVWSYFERNWDIMMERYDMAFTLTEVTKFPAEFHTEYDYQRLSSFFANRDLQSGWRSAFQSLESVKANINWIAHNLDDFKSFIRQKASGL</sequence>
<keyword evidence="5 13" id="KW-0479">Metal-binding</keyword>
<gene>
    <name evidence="20" type="ORF">BOX15_Mlig006138g3</name>
</gene>
<keyword evidence="8 16" id="KW-1133">Transmembrane helix</keyword>
<comment type="similarity">
    <text evidence="2">Belongs to the peptidase M1 family.</text>
</comment>
<keyword evidence="4 16" id="KW-0812">Transmembrane</keyword>
<dbReference type="Pfam" id="PF01433">
    <property type="entry name" value="Peptidase_M1"/>
    <property type="match status" value="1"/>
</dbReference>